<accession>A0A3Q0SWA3</accession>
<evidence type="ECO:0000259" key="3">
    <source>
        <dbReference type="Pfam" id="PF25449"/>
    </source>
</evidence>
<reference evidence="4" key="2">
    <citation type="submission" date="2025-09" db="UniProtKB">
        <authorList>
            <consortium name="Ensembl"/>
        </authorList>
    </citation>
    <scope>IDENTIFICATION</scope>
</reference>
<dbReference type="Pfam" id="PF25449">
    <property type="entry name" value="CCDC174_GRSR"/>
    <property type="match status" value="1"/>
</dbReference>
<dbReference type="Ensembl" id="ENSACIT00000029924.1">
    <property type="protein sequence ID" value="ENSACIP00000029150.1"/>
    <property type="gene ID" value="ENSACIG00000022551.1"/>
</dbReference>
<reference evidence="4" key="1">
    <citation type="submission" date="2025-08" db="UniProtKB">
        <authorList>
            <consortium name="Ensembl"/>
        </authorList>
    </citation>
    <scope>IDENTIFICATION</scope>
</reference>
<feature type="region of interest" description="Disordered" evidence="2">
    <location>
        <begin position="234"/>
        <end position="266"/>
    </location>
</feature>
<keyword evidence="5" id="KW-1185">Reference proteome</keyword>
<dbReference type="PANTHER" id="PTHR15885">
    <property type="entry name" value="COILED-COIL DOMAIN-CONTAINING PROTEIN 174"/>
    <property type="match status" value="1"/>
</dbReference>
<feature type="compositionally biased region" description="Pro residues" evidence="2">
    <location>
        <begin position="396"/>
        <end position="412"/>
    </location>
</feature>
<evidence type="ECO:0000313" key="4">
    <source>
        <dbReference type="Ensembl" id="ENSACIP00000029150.1"/>
    </source>
</evidence>
<feature type="region of interest" description="Disordered" evidence="2">
    <location>
        <begin position="323"/>
        <end position="503"/>
    </location>
</feature>
<dbReference type="AlphaFoldDB" id="A0A3Q0SWA3"/>
<evidence type="ECO:0000256" key="2">
    <source>
        <dbReference type="SAM" id="MobiDB-lite"/>
    </source>
</evidence>
<feature type="compositionally biased region" description="Basic and acidic residues" evidence="2">
    <location>
        <begin position="236"/>
        <end position="266"/>
    </location>
</feature>
<dbReference type="STRING" id="61819.ENSACIP00000029150"/>
<feature type="compositionally biased region" description="Basic and acidic residues" evidence="2">
    <location>
        <begin position="112"/>
        <end position="128"/>
    </location>
</feature>
<feature type="compositionally biased region" description="Pro residues" evidence="2">
    <location>
        <begin position="421"/>
        <end position="467"/>
    </location>
</feature>
<feature type="region of interest" description="Disordered" evidence="2">
    <location>
        <begin position="281"/>
        <end position="311"/>
    </location>
</feature>
<feature type="region of interest" description="Disordered" evidence="2">
    <location>
        <begin position="194"/>
        <end position="213"/>
    </location>
</feature>
<proteinExistence type="predicted"/>
<feature type="compositionally biased region" description="Basic and acidic residues" evidence="2">
    <location>
        <begin position="323"/>
        <end position="358"/>
    </location>
</feature>
<dbReference type="InterPro" id="IPR057464">
    <property type="entry name" value="CCDC174_GRSR"/>
</dbReference>
<feature type="region of interest" description="Disordered" evidence="2">
    <location>
        <begin position="112"/>
        <end position="142"/>
    </location>
</feature>
<dbReference type="InterPro" id="IPR025066">
    <property type="entry name" value="CCDC174-like"/>
</dbReference>
<dbReference type="Pfam" id="PF13300">
    <property type="entry name" value="DUF4078"/>
    <property type="match status" value="1"/>
</dbReference>
<dbReference type="Proteomes" id="UP000261340">
    <property type="component" value="Unplaced"/>
</dbReference>
<dbReference type="GeneTree" id="ENSGT00440000033958"/>
<evidence type="ECO:0000256" key="1">
    <source>
        <dbReference type="ARBA" id="ARBA00023054"/>
    </source>
</evidence>
<keyword evidence="1" id="KW-0175">Coiled coil</keyword>
<evidence type="ECO:0000313" key="5">
    <source>
        <dbReference type="Proteomes" id="UP000261340"/>
    </source>
</evidence>
<name>A0A3Q0SWA3_AMPCI</name>
<dbReference type="GO" id="GO:0005634">
    <property type="term" value="C:nucleus"/>
    <property type="evidence" value="ECO:0007669"/>
    <property type="project" value="TreeGrafter"/>
</dbReference>
<sequence>MDKKKKPLDVTASSLVDLKAELYRKQEQFKREKLGQEISDTFLSACVMTDSSRAAKDAEELAEERNSLDAARQKLEEKARLYEQMTKGDFPDEETEGLFLVDFTQKIIDRKRETLAQKETEKEDEERLSSSPVPPPQNPDEEWVDFVDALGRSRRCMKKDLPDFKKMDQDLQGKGKASFEKTLLSEDMRRELQRQEWEREEEEAMKRPIGPIHYEDIRQQEARELGVGYYAFSQDEEQRRKQRDTLDMLRDQTTDQRTKRERLKEKRQAILKARLAKVRQRKMKKAKLDGEEEEVERTGNSPQPEECPEVSILKKVEVEIQERKDTKPGVPHVREWDRGKEFMFNEWKSRRREERDSEFAPPTNKSNMAFKWAKAPGGISESKAEPQPQSKTASSPPQPQQNPSAPSQPPPSDSSSLSAPPFNPQYPPPPLFYPPFPPPPPPQFASPAHLLPPFPPPFPHQYPPQYPPQVQSQSHPADSETQQLPQGPPQSLDDMLSFYRNST</sequence>
<dbReference type="PANTHER" id="PTHR15885:SF1">
    <property type="entry name" value="COILED-COIL DOMAIN-CONTAINING PROTEIN 174"/>
    <property type="match status" value="1"/>
</dbReference>
<organism evidence="4 5">
    <name type="scientific">Amphilophus citrinellus</name>
    <name type="common">Midas cichlid</name>
    <name type="synonym">Cichlasoma citrinellum</name>
    <dbReference type="NCBI Taxonomy" id="61819"/>
    <lineage>
        <taxon>Eukaryota</taxon>
        <taxon>Metazoa</taxon>
        <taxon>Chordata</taxon>
        <taxon>Craniata</taxon>
        <taxon>Vertebrata</taxon>
        <taxon>Euteleostomi</taxon>
        <taxon>Actinopterygii</taxon>
        <taxon>Neopterygii</taxon>
        <taxon>Teleostei</taxon>
        <taxon>Neoteleostei</taxon>
        <taxon>Acanthomorphata</taxon>
        <taxon>Ovalentaria</taxon>
        <taxon>Cichlomorphae</taxon>
        <taxon>Cichliformes</taxon>
        <taxon>Cichlidae</taxon>
        <taxon>New World cichlids</taxon>
        <taxon>Cichlasomatinae</taxon>
        <taxon>Heroini</taxon>
        <taxon>Amphilophus</taxon>
    </lineage>
</organism>
<feature type="domain" description="CCDC174 alpha/beta GRSR" evidence="3">
    <location>
        <begin position="143"/>
        <end position="172"/>
    </location>
</feature>
<protein>
    <submittedName>
        <fullName evidence="4">Coiled-coil domain containing 174</fullName>
    </submittedName>
</protein>